<evidence type="ECO:0000256" key="1">
    <source>
        <dbReference type="ARBA" id="ARBA00022714"/>
    </source>
</evidence>
<dbReference type="GO" id="GO:0046872">
    <property type="term" value="F:metal ion binding"/>
    <property type="evidence" value="ECO:0007669"/>
    <property type="project" value="UniProtKB-KW"/>
</dbReference>
<dbReference type="Gene3D" id="3.90.380.10">
    <property type="entry name" value="Naphthalene 1,2-dioxygenase Alpha Subunit, Chain A, domain 1"/>
    <property type="match status" value="1"/>
</dbReference>
<dbReference type="InterPro" id="IPR036922">
    <property type="entry name" value="Rieske_2Fe-2S_sf"/>
</dbReference>
<dbReference type="InterPro" id="IPR050584">
    <property type="entry name" value="Cholesterol_7-desaturase"/>
</dbReference>
<evidence type="ECO:0000256" key="4">
    <source>
        <dbReference type="ARBA" id="ARBA00023004"/>
    </source>
</evidence>
<evidence type="ECO:0000256" key="5">
    <source>
        <dbReference type="ARBA" id="ARBA00023014"/>
    </source>
</evidence>
<dbReference type="GO" id="GO:0016491">
    <property type="term" value="F:oxidoreductase activity"/>
    <property type="evidence" value="ECO:0007669"/>
    <property type="project" value="UniProtKB-KW"/>
</dbReference>
<dbReference type="PROSITE" id="PS51296">
    <property type="entry name" value="RIESKE"/>
    <property type="match status" value="1"/>
</dbReference>
<dbReference type="Gene3D" id="2.102.10.10">
    <property type="entry name" value="Rieske [2Fe-2S] iron-sulphur domain"/>
    <property type="match status" value="1"/>
</dbReference>
<dbReference type="CDD" id="cd03469">
    <property type="entry name" value="Rieske_RO_Alpha_N"/>
    <property type="match status" value="1"/>
</dbReference>
<reference evidence="7" key="1">
    <citation type="submission" date="2020-01" db="EMBL/GenBank/DDBJ databases">
        <authorList>
            <person name="Meier V. D."/>
            <person name="Meier V D."/>
        </authorList>
    </citation>
    <scope>NUCLEOTIDE SEQUENCE</scope>
    <source>
        <strain evidence="7">HLG_WM_MAG_03</strain>
    </source>
</reference>
<dbReference type="SUPFAM" id="SSF50022">
    <property type="entry name" value="ISP domain"/>
    <property type="match status" value="1"/>
</dbReference>
<evidence type="ECO:0000256" key="2">
    <source>
        <dbReference type="ARBA" id="ARBA00022723"/>
    </source>
</evidence>
<feature type="domain" description="Rieske" evidence="6">
    <location>
        <begin position="10"/>
        <end position="111"/>
    </location>
</feature>
<dbReference type="PANTHER" id="PTHR21266:SF59">
    <property type="entry name" value="BLR4922 PROTEIN"/>
    <property type="match status" value="1"/>
</dbReference>
<dbReference type="EMBL" id="CACVAR010000151">
    <property type="protein sequence ID" value="CAA6806464.1"/>
    <property type="molecule type" value="Genomic_DNA"/>
</dbReference>
<keyword evidence="2" id="KW-0479">Metal-binding</keyword>
<dbReference type="PANTHER" id="PTHR21266">
    <property type="entry name" value="IRON-SULFUR DOMAIN CONTAINING PROTEIN"/>
    <property type="match status" value="1"/>
</dbReference>
<dbReference type="InterPro" id="IPR017941">
    <property type="entry name" value="Rieske_2Fe-2S"/>
</dbReference>
<dbReference type="AlphaFoldDB" id="A0A6S6SMF0"/>
<protein>
    <submittedName>
        <fullName evidence="7">Rieske 2Fe-2S domain protein</fullName>
    </submittedName>
</protein>
<dbReference type="SUPFAM" id="SSF55961">
    <property type="entry name" value="Bet v1-like"/>
    <property type="match status" value="1"/>
</dbReference>
<keyword evidence="1" id="KW-0001">2Fe-2S</keyword>
<keyword evidence="5" id="KW-0411">Iron-sulfur</keyword>
<dbReference type="Pfam" id="PF19112">
    <property type="entry name" value="VanA_C"/>
    <property type="match status" value="1"/>
</dbReference>
<proteinExistence type="predicted"/>
<keyword evidence="3" id="KW-0560">Oxidoreductase</keyword>
<name>A0A6S6SMF0_9BACT</name>
<gene>
    <name evidence="7" type="ORF">HELGO_WM37567</name>
</gene>
<evidence type="ECO:0000259" key="6">
    <source>
        <dbReference type="PROSITE" id="PS51296"/>
    </source>
</evidence>
<dbReference type="GO" id="GO:0051537">
    <property type="term" value="F:2 iron, 2 sulfur cluster binding"/>
    <property type="evidence" value="ECO:0007669"/>
    <property type="project" value="UniProtKB-KW"/>
</dbReference>
<sequence length="325" mass="37245">MNAEKLKRYWYPLFESKELKAKPLGKTLLGTELVFFRSSDGVKCFKNQCPHRGVALSNGRVLDDGLQCHYHGWTFDKEGELSKVPSCVGACPKKVSLEAFSVVEHDGLVWVRLEGERSFESAFVLEEGFVNSRHIKEIEGDFMHSIENFLDPTHTSFIHKGLLRSESRQGMNIIQESSDEGFVTHYDLVDKQNGLINKLFDKGVNKNRATFSLPSFAKIEYLKDEVLLFCVSIFFVPLKKGKVQMVVDVSLPKSMIPNWLVFALLRPFLELALYQDKKILKEQYAQTKDEAFAYVMLESDLVIDHLLYLLADEKKGVDKQLYMEL</sequence>
<dbReference type="InterPro" id="IPR044043">
    <property type="entry name" value="VanA_C_cat"/>
</dbReference>
<dbReference type="Pfam" id="PF00355">
    <property type="entry name" value="Rieske"/>
    <property type="match status" value="1"/>
</dbReference>
<accession>A0A6S6SMF0</accession>
<evidence type="ECO:0000256" key="3">
    <source>
        <dbReference type="ARBA" id="ARBA00023002"/>
    </source>
</evidence>
<keyword evidence="4" id="KW-0408">Iron</keyword>
<organism evidence="7">
    <name type="scientific">uncultured Sulfurovum sp</name>
    <dbReference type="NCBI Taxonomy" id="269237"/>
    <lineage>
        <taxon>Bacteria</taxon>
        <taxon>Pseudomonadati</taxon>
        <taxon>Campylobacterota</taxon>
        <taxon>Epsilonproteobacteria</taxon>
        <taxon>Campylobacterales</taxon>
        <taxon>Sulfurovaceae</taxon>
        <taxon>Sulfurovum</taxon>
        <taxon>environmental samples</taxon>
    </lineage>
</organism>
<evidence type="ECO:0000313" key="7">
    <source>
        <dbReference type="EMBL" id="CAA6806464.1"/>
    </source>
</evidence>